<gene>
    <name evidence="3" type="ORF">ACFFVD_13490</name>
</gene>
<feature type="domain" description="Aminoglycoside phosphotransferase" evidence="2">
    <location>
        <begin position="88"/>
        <end position="309"/>
    </location>
</feature>
<evidence type="ECO:0000256" key="1">
    <source>
        <dbReference type="SAM" id="MobiDB-lite"/>
    </source>
</evidence>
<proteinExistence type="predicted"/>
<feature type="region of interest" description="Disordered" evidence="1">
    <location>
        <begin position="1"/>
        <end position="46"/>
    </location>
</feature>
<keyword evidence="3" id="KW-0808">Transferase</keyword>
<protein>
    <submittedName>
        <fullName evidence="3">Aminoglycoside phosphotransferase family protein</fullName>
        <ecNumber evidence="3">2.7.1.-</ecNumber>
    </submittedName>
</protein>
<dbReference type="Proteomes" id="UP001589700">
    <property type="component" value="Unassembled WGS sequence"/>
</dbReference>
<dbReference type="Gene3D" id="3.90.1200.10">
    <property type="match status" value="2"/>
</dbReference>
<keyword evidence="4" id="KW-1185">Reference proteome</keyword>
<evidence type="ECO:0000313" key="4">
    <source>
        <dbReference type="Proteomes" id="UP001589700"/>
    </source>
</evidence>
<comment type="caution">
    <text evidence="3">The sequence shown here is derived from an EMBL/GenBank/DDBJ whole genome shotgun (WGS) entry which is preliminary data.</text>
</comment>
<dbReference type="GO" id="GO:0016740">
    <property type="term" value="F:transferase activity"/>
    <property type="evidence" value="ECO:0007669"/>
    <property type="project" value="UniProtKB-KW"/>
</dbReference>
<dbReference type="Pfam" id="PF01636">
    <property type="entry name" value="APH"/>
    <property type="match status" value="1"/>
</dbReference>
<dbReference type="SUPFAM" id="SSF56112">
    <property type="entry name" value="Protein kinase-like (PK-like)"/>
    <property type="match status" value="1"/>
</dbReference>
<dbReference type="RefSeq" id="WP_338403458.1">
    <property type="nucleotide sequence ID" value="NZ_JAALDM010000008.1"/>
</dbReference>
<evidence type="ECO:0000259" key="2">
    <source>
        <dbReference type="Pfam" id="PF01636"/>
    </source>
</evidence>
<dbReference type="EMBL" id="JBHMDY010000008">
    <property type="protein sequence ID" value="MFB9260818.1"/>
    <property type="molecule type" value="Genomic_DNA"/>
</dbReference>
<dbReference type="InterPro" id="IPR011009">
    <property type="entry name" value="Kinase-like_dom_sf"/>
</dbReference>
<feature type="compositionally biased region" description="Low complexity" evidence="1">
    <location>
        <begin position="21"/>
        <end position="32"/>
    </location>
</feature>
<evidence type="ECO:0000313" key="3">
    <source>
        <dbReference type="EMBL" id="MFB9260818.1"/>
    </source>
</evidence>
<sequence length="361" mass="39381">MSPDHPGSPGRPDHAAESADADAGTAAAAAAAGGAGGAGGAGDDSSTPELATIRAAFPALRWESVTRTDEGWDHLVLMLHGCSGEDARGHSDLVFRFPTDEQAHAQLPTEIAVLEHLSTQVDAALPRYTHVPEGVPFAGYPMVRGERLTPELLHSLPFTEQTIVATQLGSLLSALHIQDLSQPPMDLVAPSYQPENLDFVRGIVENNMPDVLTPDELRTAREICDEVAALQSTLLPRVFLHYDIYSRHLYWERGLGRGNVTSTVAAPGSPGRLGLIDFTDMCIGDPAIDFAELYEYGPRFVERVLARYVGQIDATFLDRAWTYQRLAGLYVLAGHLYYGEETWEYARATFDRCRSPQRPQA</sequence>
<name>A0ABV5JT07_9ACTN</name>
<reference evidence="3 4" key="1">
    <citation type="submission" date="2024-09" db="EMBL/GenBank/DDBJ databases">
        <authorList>
            <person name="Sun Q."/>
            <person name="Mori K."/>
        </authorList>
    </citation>
    <scope>NUCLEOTIDE SEQUENCE [LARGE SCALE GENOMIC DNA]</scope>
    <source>
        <strain evidence="3 4">CCM 7659</strain>
    </source>
</reference>
<accession>A0ABV5JT07</accession>
<feature type="compositionally biased region" description="Gly residues" evidence="1">
    <location>
        <begin position="33"/>
        <end position="42"/>
    </location>
</feature>
<dbReference type="Gene3D" id="3.30.200.20">
    <property type="entry name" value="Phosphorylase Kinase, domain 1"/>
    <property type="match status" value="1"/>
</dbReference>
<dbReference type="EC" id="2.7.1.-" evidence="3"/>
<organism evidence="3 4">
    <name type="scientific">Dietzia aerolata</name>
    <dbReference type="NCBI Taxonomy" id="595984"/>
    <lineage>
        <taxon>Bacteria</taxon>
        <taxon>Bacillati</taxon>
        <taxon>Actinomycetota</taxon>
        <taxon>Actinomycetes</taxon>
        <taxon>Mycobacteriales</taxon>
        <taxon>Dietziaceae</taxon>
        <taxon>Dietzia</taxon>
    </lineage>
</organism>
<dbReference type="InterPro" id="IPR002575">
    <property type="entry name" value="Aminoglycoside_PTrfase"/>
</dbReference>